<evidence type="ECO:0000313" key="5">
    <source>
        <dbReference type="Proteomes" id="UP000283269"/>
    </source>
</evidence>
<proteinExistence type="predicted"/>
<feature type="transmembrane region" description="Helical" evidence="2">
    <location>
        <begin position="166"/>
        <end position="188"/>
    </location>
</feature>
<dbReference type="OrthoDB" id="3263055at2759"/>
<feature type="transmembrane region" description="Helical" evidence="2">
    <location>
        <begin position="200"/>
        <end position="229"/>
    </location>
</feature>
<evidence type="ECO:0000313" key="4">
    <source>
        <dbReference type="EMBL" id="PPQ85712.1"/>
    </source>
</evidence>
<dbReference type="Pfam" id="PF20152">
    <property type="entry name" value="DUF6534"/>
    <property type="match status" value="1"/>
</dbReference>
<sequence>MSAAAPPPLPKLDNTFGALLIGVILAAALWGVGTAQCYWYYITYPKDRIGIKALVAIVWTIDTVHQAVIGQAIYYFLIQNYFNPLALDNHIWSLVIQALLEGLVCLGVQGFFVFRIWKLSRKNYILVAIPTAFVLAKFSVTCAYTNRGFQIHSITEVLHRIHHLSISINGTAAAADIIIAATMTYLLYSQRTGWSNSNGMVNRLVVFTVNTGILTSMVALVTLIIAVSLPNSPMYAAFYFLTSKLYLNTMLASLNARNSIVTGKKSSTFELSSNGAAHSMPRYERKVERIVTYDVDPTDASTLKPQSLSDHRPKYGGDGLAV</sequence>
<keyword evidence="2" id="KW-1133">Transmembrane helix</keyword>
<name>A0A409X4P9_PSICY</name>
<evidence type="ECO:0000256" key="2">
    <source>
        <dbReference type="SAM" id="Phobius"/>
    </source>
</evidence>
<keyword evidence="5" id="KW-1185">Reference proteome</keyword>
<dbReference type="AlphaFoldDB" id="A0A409X4P9"/>
<feature type="region of interest" description="Disordered" evidence="1">
    <location>
        <begin position="301"/>
        <end position="322"/>
    </location>
</feature>
<feature type="transmembrane region" description="Helical" evidence="2">
    <location>
        <begin position="16"/>
        <end position="41"/>
    </location>
</feature>
<dbReference type="InParanoid" id="A0A409X4P9"/>
<reference evidence="4 5" key="1">
    <citation type="journal article" date="2018" name="Evol. Lett.">
        <title>Horizontal gene cluster transfer increased hallucinogenic mushroom diversity.</title>
        <authorList>
            <person name="Reynolds H.T."/>
            <person name="Vijayakumar V."/>
            <person name="Gluck-Thaler E."/>
            <person name="Korotkin H.B."/>
            <person name="Matheny P.B."/>
            <person name="Slot J.C."/>
        </authorList>
    </citation>
    <scope>NUCLEOTIDE SEQUENCE [LARGE SCALE GENOMIC DNA]</scope>
    <source>
        <strain evidence="4 5">2631</strain>
    </source>
</reference>
<dbReference type="PANTHER" id="PTHR40465:SF1">
    <property type="entry name" value="DUF6534 DOMAIN-CONTAINING PROTEIN"/>
    <property type="match status" value="1"/>
</dbReference>
<keyword evidence="2" id="KW-0812">Transmembrane</keyword>
<protein>
    <recommendedName>
        <fullName evidence="3">DUF6534 domain-containing protein</fullName>
    </recommendedName>
</protein>
<dbReference type="STRING" id="93625.A0A409X4P9"/>
<feature type="domain" description="DUF6534" evidence="3">
    <location>
        <begin position="172"/>
        <end position="259"/>
    </location>
</feature>
<dbReference type="EMBL" id="NHYD01002650">
    <property type="protein sequence ID" value="PPQ85712.1"/>
    <property type="molecule type" value="Genomic_DNA"/>
</dbReference>
<feature type="transmembrane region" description="Helical" evidence="2">
    <location>
        <begin position="124"/>
        <end position="146"/>
    </location>
</feature>
<gene>
    <name evidence="4" type="ORF">CVT25_002480</name>
</gene>
<dbReference type="InterPro" id="IPR045339">
    <property type="entry name" value="DUF6534"/>
</dbReference>
<feature type="transmembrane region" description="Helical" evidence="2">
    <location>
        <begin position="235"/>
        <end position="256"/>
    </location>
</feature>
<evidence type="ECO:0000259" key="3">
    <source>
        <dbReference type="Pfam" id="PF20152"/>
    </source>
</evidence>
<feature type="transmembrane region" description="Helical" evidence="2">
    <location>
        <begin position="53"/>
        <end position="78"/>
    </location>
</feature>
<feature type="transmembrane region" description="Helical" evidence="2">
    <location>
        <begin position="90"/>
        <end position="112"/>
    </location>
</feature>
<accession>A0A409X4P9</accession>
<comment type="caution">
    <text evidence="4">The sequence shown here is derived from an EMBL/GenBank/DDBJ whole genome shotgun (WGS) entry which is preliminary data.</text>
</comment>
<evidence type="ECO:0000256" key="1">
    <source>
        <dbReference type="SAM" id="MobiDB-lite"/>
    </source>
</evidence>
<organism evidence="4 5">
    <name type="scientific">Psilocybe cyanescens</name>
    <dbReference type="NCBI Taxonomy" id="93625"/>
    <lineage>
        <taxon>Eukaryota</taxon>
        <taxon>Fungi</taxon>
        <taxon>Dikarya</taxon>
        <taxon>Basidiomycota</taxon>
        <taxon>Agaricomycotina</taxon>
        <taxon>Agaricomycetes</taxon>
        <taxon>Agaricomycetidae</taxon>
        <taxon>Agaricales</taxon>
        <taxon>Agaricineae</taxon>
        <taxon>Strophariaceae</taxon>
        <taxon>Psilocybe</taxon>
    </lineage>
</organism>
<dbReference type="PANTHER" id="PTHR40465">
    <property type="entry name" value="CHROMOSOME 1, WHOLE GENOME SHOTGUN SEQUENCE"/>
    <property type="match status" value="1"/>
</dbReference>
<dbReference type="Proteomes" id="UP000283269">
    <property type="component" value="Unassembled WGS sequence"/>
</dbReference>
<keyword evidence="2" id="KW-0472">Membrane</keyword>